<dbReference type="EMBL" id="CAJVCE010000017">
    <property type="protein sequence ID" value="CAG7651954.1"/>
    <property type="molecule type" value="Genomic_DNA"/>
</dbReference>
<proteinExistence type="predicted"/>
<dbReference type="PROSITE" id="PS50846">
    <property type="entry name" value="HMA_2"/>
    <property type="match status" value="1"/>
</dbReference>
<keyword evidence="3" id="KW-1133">Transmembrane helix</keyword>
<evidence type="ECO:0000256" key="1">
    <source>
        <dbReference type="ARBA" id="ARBA00022723"/>
    </source>
</evidence>
<accession>A0ABM8VNT2</accession>
<keyword evidence="1" id="KW-0479">Metal-binding</keyword>
<dbReference type="PROSITE" id="PS01047">
    <property type="entry name" value="HMA_1"/>
    <property type="match status" value="1"/>
</dbReference>
<dbReference type="InterPro" id="IPR017969">
    <property type="entry name" value="Heavy-metal-associated_CS"/>
</dbReference>
<evidence type="ECO:0000313" key="6">
    <source>
        <dbReference type="Proteomes" id="UP000730618"/>
    </source>
</evidence>
<comment type="caution">
    <text evidence="5">The sequence shown here is derived from an EMBL/GenBank/DDBJ whole genome shotgun (WGS) entry which is preliminary data.</text>
</comment>
<evidence type="ECO:0000256" key="2">
    <source>
        <dbReference type="ARBA" id="ARBA00022967"/>
    </source>
</evidence>
<organism evidence="5 6">
    <name type="scientific">Paenibacillus allorhizosphaerae</name>
    <dbReference type="NCBI Taxonomy" id="2849866"/>
    <lineage>
        <taxon>Bacteria</taxon>
        <taxon>Bacillati</taxon>
        <taxon>Bacillota</taxon>
        <taxon>Bacilli</taxon>
        <taxon>Bacillales</taxon>
        <taxon>Paenibacillaceae</taxon>
        <taxon>Paenibacillus</taxon>
    </lineage>
</organism>
<feature type="transmembrane region" description="Helical" evidence="3">
    <location>
        <begin position="200"/>
        <end position="218"/>
    </location>
</feature>
<reference evidence="5 6" key="1">
    <citation type="submission" date="2021-06" db="EMBL/GenBank/DDBJ databases">
        <authorList>
            <person name="Criscuolo A."/>
        </authorList>
    </citation>
    <scope>NUCLEOTIDE SEQUENCE [LARGE SCALE GENOMIC DNA]</scope>
    <source>
        <strain evidence="6">CIP 111802</strain>
    </source>
</reference>
<keyword evidence="3" id="KW-0472">Membrane</keyword>
<dbReference type="Pfam" id="PF00403">
    <property type="entry name" value="HMA"/>
    <property type="match status" value="1"/>
</dbReference>
<dbReference type="CDD" id="cd00371">
    <property type="entry name" value="HMA"/>
    <property type="match status" value="1"/>
</dbReference>
<keyword evidence="6" id="KW-1185">Reference proteome</keyword>
<evidence type="ECO:0000259" key="4">
    <source>
        <dbReference type="PROSITE" id="PS50846"/>
    </source>
</evidence>
<keyword evidence="3" id="KW-0812">Transmembrane</keyword>
<evidence type="ECO:0000256" key="3">
    <source>
        <dbReference type="SAM" id="Phobius"/>
    </source>
</evidence>
<name>A0ABM8VNT2_9BACL</name>
<gene>
    <name evidence="5" type="primary">copA_2</name>
    <name evidence="5" type="ORF">PAECIP111802_05099</name>
</gene>
<dbReference type="PANTHER" id="PTHR43520">
    <property type="entry name" value="ATP7, ISOFORM B"/>
    <property type="match status" value="1"/>
</dbReference>
<keyword evidence="2" id="KW-1278">Translocase</keyword>
<feature type="transmembrane region" description="Helical" evidence="3">
    <location>
        <begin position="99"/>
        <end position="124"/>
    </location>
</feature>
<dbReference type="Proteomes" id="UP000730618">
    <property type="component" value="Unassembled WGS sequence"/>
</dbReference>
<feature type="domain" description="HMA" evidence="4">
    <location>
        <begin position="10"/>
        <end position="76"/>
    </location>
</feature>
<dbReference type="PANTHER" id="PTHR43520:SF8">
    <property type="entry name" value="P-TYPE CU(+) TRANSPORTER"/>
    <property type="match status" value="1"/>
</dbReference>
<feature type="transmembrane region" description="Helical" evidence="3">
    <location>
        <begin position="130"/>
        <end position="146"/>
    </location>
</feature>
<feature type="transmembrane region" description="Helical" evidence="3">
    <location>
        <begin position="167"/>
        <end position="188"/>
    </location>
</feature>
<sequence length="253" mass="28056">METTATQESKQTTLQITGMTCAACANRIEKGLSKMPGVTNASVNFAMETARVEYSAGEVSIEDMQNKVKQLGYKAITNQENEDAGHHREHEVRLQKRKLLISAILSFPLLWSMVAHFSFTSWIYMPEVLMNPWFQLILATPVQFYVGRQFYVGAYKALRNGSANMDVLVSLGTSAAYFYSLYLTINWAVQGASAHHGPSLYYETSAILITLVILGKLFESLAKGRTSEAIKSLMGLQAKTALVVRDGQELTIP</sequence>
<dbReference type="InterPro" id="IPR006121">
    <property type="entry name" value="HMA_dom"/>
</dbReference>
<protein>
    <submittedName>
        <fullName evidence="5">Copper-exporting P-type ATPase</fullName>
    </submittedName>
</protein>
<evidence type="ECO:0000313" key="5">
    <source>
        <dbReference type="EMBL" id="CAG7651954.1"/>
    </source>
</evidence>